<name>A0A7W2AR39_9BACL</name>
<comment type="caution">
    <text evidence="1">The sequence shown here is derived from an EMBL/GenBank/DDBJ whole genome shotgun (WGS) entry which is preliminary data.</text>
</comment>
<evidence type="ECO:0000313" key="1">
    <source>
        <dbReference type="EMBL" id="MBA4602168.1"/>
    </source>
</evidence>
<keyword evidence="2" id="KW-1185">Reference proteome</keyword>
<organism evidence="1 2">
    <name type="scientific">Thermoactinomyces mirandus</name>
    <dbReference type="NCBI Taxonomy" id="2756294"/>
    <lineage>
        <taxon>Bacteria</taxon>
        <taxon>Bacillati</taxon>
        <taxon>Bacillota</taxon>
        <taxon>Bacilli</taxon>
        <taxon>Bacillales</taxon>
        <taxon>Thermoactinomycetaceae</taxon>
        <taxon>Thermoactinomyces</taxon>
    </lineage>
</organism>
<dbReference type="RefSeq" id="WP_181739402.1">
    <property type="nucleotide sequence ID" value="NZ_JACEOL010000025.1"/>
</dbReference>
<dbReference type="AlphaFoldDB" id="A0A7W2AR39"/>
<protein>
    <submittedName>
        <fullName evidence="1">Uncharacterized protein</fullName>
    </submittedName>
</protein>
<dbReference type="Proteomes" id="UP000538292">
    <property type="component" value="Unassembled WGS sequence"/>
</dbReference>
<dbReference type="EMBL" id="JACEOL010000025">
    <property type="protein sequence ID" value="MBA4602168.1"/>
    <property type="molecule type" value="Genomic_DNA"/>
</dbReference>
<sequence>MKIEQKIEQILFTVLKKFGKTRFLRLAEGLPTKWKVAIFRSKVMPKPPQRKRLNKFPAGLETEQSPKNRLPTNIF</sequence>
<evidence type="ECO:0000313" key="2">
    <source>
        <dbReference type="Proteomes" id="UP000538292"/>
    </source>
</evidence>
<reference evidence="1 2" key="1">
    <citation type="submission" date="2020-07" db="EMBL/GenBank/DDBJ databases">
        <title>Thermoactinomyces phylogeny.</title>
        <authorList>
            <person name="Dunlap C."/>
        </authorList>
    </citation>
    <scope>NUCLEOTIDE SEQUENCE [LARGE SCALE GENOMIC DNA]</scope>
    <source>
        <strain evidence="1 2">AMNI-1</strain>
    </source>
</reference>
<gene>
    <name evidence="1" type="ORF">H2C83_07535</name>
</gene>
<proteinExistence type="predicted"/>
<accession>A0A7W2AR39</accession>